<evidence type="ECO:0000256" key="2">
    <source>
        <dbReference type="SAM" id="SignalP"/>
    </source>
</evidence>
<protein>
    <recommendedName>
        <fullName evidence="5">GPI anchored protein</fullName>
    </recommendedName>
</protein>
<feature type="chain" id="PRO_5042029932" description="GPI anchored protein" evidence="2">
    <location>
        <begin position="20"/>
        <end position="149"/>
    </location>
</feature>
<feature type="region of interest" description="Disordered" evidence="1">
    <location>
        <begin position="81"/>
        <end position="101"/>
    </location>
</feature>
<feature type="signal peptide" evidence="2">
    <location>
        <begin position="1"/>
        <end position="19"/>
    </location>
</feature>
<dbReference type="RefSeq" id="XP_046066008.1">
    <property type="nucleotide sequence ID" value="XM_046222550.1"/>
</dbReference>
<evidence type="ECO:0000256" key="1">
    <source>
        <dbReference type="SAM" id="MobiDB-lite"/>
    </source>
</evidence>
<accession>A0AAD4PRT0</accession>
<evidence type="ECO:0000313" key="4">
    <source>
        <dbReference type="Proteomes" id="UP001201262"/>
    </source>
</evidence>
<dbReference type="GeneID" id="70252836"/>
<comment type="caution">
    <text evidence="3">The sequence shown here is derived from an EMBL/GenBank/DDBJ whole genome shotgun (WGS) entry which is preliminary data.</text>
</comment>
<organism evidence="3 4">
    <name type="scientific">Talaromyces proteolyticus</name>
    <dbReference type="NCBI Taxonomy" id="1131652"/>
    <lineage>
        <taxon>Eukaryota</taxon>
        <taxon>Fungi</taxon>
        <taxon>Dikarya</taxon>
        <taxon>Ascomycota</taxon>
        <taxon>Pezizomycotina</taxon>
        <taxon>Eurotiomycetes</taxon>
        <taxon>Eurotiomycetidae</taxon>
        <taxon>Eurotiales</taxon>
        <taxon>Trichocomaceae</taxon>
        <taxon>Talaromyces</taxon>
        <taxon>Talaromyces sect. Bacilispori</taxon>
    </lineage>
</organism>
<keyword evidence="2" id="KW-0732">Signal</keyword>
<proteinExistence type="predicted"/>
<reference evidence="3" key="1">
    <citation type="submission" date="2021-12" db="EMBL/GenBank/DDBJ databases">
        <title>Convergent genome expansion in fungi linked to evolution of root-endophyte symbiosis.</title>
        <authorList>
            <consortium name="DOE Joint Genome Institute"/>
            <person name="Ke Y.-H."/>
            <person name="Bonito G."/>
            <person name="Liao H.-L."/>
            <person name="Looney B."/>
            <person name="Rojas-Flechas A."/>
            <person name="Nash J."/>
            <person name="Hameed K."/>
            <person name="Schadt C."/>
            <person name="Martin F."/>
            <person name="Crous P.W."/>
            <person name="Miettinen O."/>
            <person name="Magnuson J.K."/>
            <person name="Labbe J."/>
            <person name="Jacobson D."/>
            <person name="Doktycz M.J."/>
            <person name="Veneault-Fourrey C."/>
            <person name="Kuo A."/>
            <person name="Mondo S."/>
            <person name="Calhoun S."/>
            <person name="Riley R."/>
            <person name="Ohm R."/>
            <person name="LaButti K."/>
            <person name="Andreopoulos B."/>
            <person name="Pangilinan J."/>
            <person name="Nolan M."/>
            <person name="Tritt A."/>
            <person name="Clum A."/>
            <person name="Lipzen A."/>
            <person name="Daum C."/>
            <person name="Barry K."/>
            <person name="Grigoriev I.V."/>
            <person name="Vilgalys R."/>
        </authorList>
    </citation>
    <scope>NUCLEOTIDE SEQUENCE</scope>
    <source>
        <strain evidence="3">PMI_201</strain>
    </source>
</reference>
<name>A0AAD4PRT0_9EURO</name>
<evidence type="ECO:0008006" key="5">
    <source>
        <dbReference type="Google" id="ProtNLM"/>
    </source>
</evidence>
<dbReference type="EMBL" id="JAJTJA010000015">
    <property type="protein sequence ID" value="KAH8689654.1"/>
    <property type="molecule type" value="Genomic_DNA"/>
</dbReference>
<evidence type="ECO:0000313" key="3">
    <source>
        <dbReference type="EMBL" id="KAH8689654.1"/>
    </source>
</evidence>
<dbReference type="Proteomes" id="UP001201262">
    <property type="component" value="Unassembled WGS sequence"/>
</dbReference>
<dbReference type="AlphaFoldDB" id="A0AAD4PRT0"/>
<gene>
    <name evidence="3" type="ORF">BGW36DRAFT_74330</name>
</gene>
<sequence>MRSFTSNLAVALLIVGSLAAGLDRRQDASSTDPDAGITITGNNQGNSGSATVVIANSIGNGVGDTTISVSNGVTQTASAAGTTITGDNQGNSGSATVAVSNGSSATQSASAQATSTSHGAAMGMGLEPTTLPLLAGGVLAAAANAVFLL</sequence>
<keyword evidence="4" id="KW-1185">Reference proteome</keyword>